<evidence type="ECO:0008006" key="3">
    <source>
        <dbReference type="Google" id="ProtNLM"/>
    </source>
</evidence>
<dbReference type="SUPFAM" id="SSF56219">
    <property type="entry name" value="DNase I-like"/>
    <property type="match status" value="1"/>
</dbReference>
<reference evidence="1 2" key="1">
    <citation type="submission" date="2019-05" db="EMBL/GenBank/DDBJ databases">
        <title>Another draft genome of Portunus trituberculatus and its Hox gene families provides insights of decapod evolution.</title>
        <authorList>
            <person name="Jeong J.-H."/>
            <person name="Song I."/>
            <person name="Kim S."/>
            <person name="Choi T."/>
            <person name="Kim D."/>
            <person name="Ryu S."/>
            <person name="Kim W."/>
        </authorList>
    </citation>
    <scope>NUCLEOTIDE SEQUENCE [LARGE SCALE GENOMIC DNA]</scope>
    <source>
        <tissue evidence="1">Muscle</tissue>
    </source>
</reference>
<accession>A0A5B7GZJ1</accession>
<evidence type="ECO:0000313" key="1">
    <source>
        <dbReference type="EMBL" id="MPC63029.1"/>
    </source>
</evidence>
<dbReference type="AlphaFoldDB" id="A0A5B7GZJ1"/>
<proteinExistence type="predicted"/>
<dbReference type="OrthoDB" id="7480422at2759"/>
<protein>
    <recommendedName>
        <fullName evidence="3">Endonuclease/exonuclease/phosphatase domain-containing protein</fullName>
    </recommendedName>
</protein>
<comment type="caution">
    <text evidence="1">The sequence shown here is derived from an EMBL/GenBank/DDBJ whole genome shotgun (WGS) entry which is preliminary data.</text>
</comment>
<dbReference type="EMBL" id="VSRR010020338">
    <property type="protein sequence ID" value="MPC63029.1"/>
    <property type="molecule type" value="Genomic_DNA"/>
</dbReference>
<name>A0A5B7GZJ1_PORTR</name>
<sequence>MIIFKIISHGGRGTLCMGWYRPPSQGIALVDFIVDNLDRLMTVHQCENIIILGDLNPPGINNTFNSLLATFDLTNHITFPTHRSGSSLGPIVTDFPPPLKCTARPRVPPLPSLPVVAGTRLTPLFTNEAEVRVTLNALEDTEAVGPDGVSPRVLRRCSGELVCTLTKIFKATLRHNIESSEIRLLFEGTTLAPQEEMKILGVTYDSKLTFRTHITQLARTAAGKLASLRRISCLLDARGHEFLYKSQVHSSLEYSCLA</sequence>
<gene>
    <name evidence="1" type="ORF">E2C01_057121</name>
</gene>
<keyword evidence="2" id="KW-1185">Reference proteome</keyword>
<dbReference type="Proteomes" id="UP000324222">
    <property type="component" value="Unassembled WGS sequence"/>
</dbReference>
<evidence type="ECO:0000313" key="2">
    <source>
        <dbReference type="Proteomes" id="UP000324222"/>
    </source>
</evidence>
<organism evidence="1 2">
    <name type="scientific">Portunus trituberculatus</name>
    <name type="common">Swimming crab</name>
    <name type="synonym">Neptunus trituberculatus</name>
    <dbReference type="NCBI Taxonomy" id="210409"/>
    <lineage>
        <taxon>Eukaryota</taxon>
        <taxon>Metazoa</taxon>
        <taxon>Ecdysozoa</taxon>
        <taxon>Arthropoda</taxon>
        <taxon>Crustacea</taxon>
        <taxon>Multicrustacea</taxon>
        <taxon>Malacostraca</taxon>
        <taxon>Eumalacostraca</taxon>
        <taxon>Eucarida</taxon>
        <taxon>Decapoda</taxon>
        <taxon>Pleocyemata</taxon>
        <taxon>Brachyura</taxon>
        <taxon>Eubrachyura</taxon>
        <taxon>Portunoidea</taxon>
        <taxon>Portunidae</taxon>
        <taxon>Portuninae</taxon>
        <taxon>Portunus</taxon>
    </lineage>
</organism>
<dbReference type="InterPro" id="IPR036691">
    <property type="entry name" value="Endo/exonu/phosph_ase_sf"/>
</dbReference>